<evidence type="ECO:0000313" key="1">
    <source>
        <dbReference type="EMBL" id="KKK82610.1"/>
    </source>
</evidence>
<comment type="caution">
    <text evidence="1">The sequence shown here is derived from an EMBL/GenBank/DDBJ whole genome shotgun (WGS) entry which is preliminary data.</text>
</comment>
<gene>
    <name evidence="1" type="ORF">LCGC14_2801690</name>
</gene>
<dbReference type="EMBL" id="LAZR01052593">
    <property type="protein sequence ID" value="KKK82610.1"/>
    <property type="molecule type" value="Genomic_DNA"/>
</dbReference>
<accession>A0A0F8Z9F0</accession>
<protein>
    <submittedName>
        <fullName evidence="1">Uncharacterized protein</fullName>
    </submittedName>
</protein>
<organism evidence="1">
    <name type="scientific">marine sediment metagenome</name>
    <dbReference type="NCBI Taxonomy" id="412755"/>
    <lineage>
        <taxon>unclassified sequences</taxon>
        <taxon>metagenomes</taxon>
        <taxon>ecological metagenomes</taxon>
    </lineage>
</organism>
<name>A0A0F8Z9F0_9ZZZZ</name>
<reference evidence="1" key="1">
    <citation type="journal article" date="2015" name="Nature">
        <title>Complex archaea that bridge the gap between prokaryotes and eukaryotes.</title>
        <authorList>
            <person name="Spang A."/>
            <person name="Saw J.H."/>
            <person name="Jorgensen S.L."/>
            <person name="Zaremba-Niedzwiedzka K."/>
            <person name="Martijn J."/>
            <person name="Lind A.E."/>
            <person name="van Eijk R."/>
            <person name="Schleper C."/>
            <person name="Guy L."/>
            <person name="Ettema T.J."/>
        </authorList>
    </citation>
    <scope>NUCLEOTIDE SEQUENCE</scope>
</reference>
<proteinExistence type="predicted"/>
<feature type="non-terminal residue" evidence="1">
    <location>
        <position position="109"/>
    </location>
</feature>
<sequence length="109" mass="11816">MPKPPEPGLPWVLCRIGHPVQTVGRTGGLFIGGEPLELSKSTIIEWIDPSTLRPHPVNVEIYGDDDAVAHRPGDRPTNKPPDRYKVIRVESAPGKVAALVSGKCPHTAR</sequence>
<dbReference type="AlphaFoldDB" id="A0A0F8Z9F0"/>